<protein>
    <submittedName>
        <fullName evidence="7">Branched-chain amino acid transport system / permease component family protein</fullName>
    </submittedName>
</protein>
<accession>A0A2U3KB51</accession>
<evidence type="ECO:0000256" key="2">
    <source>
        <dbReference type="ARBA" id="ARBA00022475"/>
    </source>
</evidence>
<feature type="transmembrane region" description="Helical" evidence="6">
    <location>
        <begin position="203"/>
        <end position="221"/>
    </location>
</feature>
<evidence type="ECO:0000256" key="4">
    <source>
        <dbReference type="ARBA" id="ARBA00022989"/>
    </source>
</evidence>
<feature type="transmembrane region" description="Helical" evidence="6">
    <location>
        <begin position="280"/>
        <end position="296"/>
    </location>
</feature>
<dbReference type="GO" id="GO:0005886">
    <property type="term" value="C:plasma membrane"/>
    <property type="evidence" value="ECO:0007669"/>
    <property type="project" value="UniProtKB-SubCell"/>
</dbReference>
<dbReference type="OrthoDB" id="45037at2"/>
<organism evidence="7 8">
    <name type="scientific">Candidatus Desulfosporosinus infrequens</name>
    <dbReference type="NCBI Taxonomy" id="2043169"/>
    <lineage>
        <taxon>Bacteria</taxon>
        <taxon>Bacillati</taxon>
        <taxon>Bacillota</taxon>
        <taxon>Clostridia</taxon>
        <taxon>Eubacteriales</taxon>
        <taxon>Desulfitobacteriaceae</taxon>
        <taxon>Desulfosporosinus</taxon>
    </lineage>
</organism>
<evidence type="ECO:0000256" key="3">
    <source>
        <dbReference type="ARBA" id="ARBA00022692"/>
    </source>
</evidence>
<feature type="transmembrane region" description="Helical" evidence="6">
    <location>
        <begin position="63"/>
        <end position="87"/>
    </location>
</feature>
<keyword evidence="3 6" id="KW-0812">Transmembrane</keyword>
<proteinExistence type="predicted"/>
<keyword evidence="4 6" id="KW-1133">Transmembrane helix</keyword>
<dbReference type="GO" id="GO:0022857">
    <property type="term" value="F:transmembrane transporter activity"/>
    <property type="evidence" value="ECO:0007669"/>
    <property type="project" value="InterPro"/>
</dbReference>
<dbReference type="EMBL" id="OMOF01000078">
    <property type="protein sequence ID" value="SPF36777.1"/>
    <property type="molecule type" value="Genomic_DNA"/>
</dbReference>
<sequence>MKHKQLGSWEIKKTNTSSALKKFGISVTSIVLGLLFAGLFVLITGKDPLQLYSEIFQSSVGSIYGLSETLVEMIPLAFCSLGVSLAFRMQLWNIGAEGQFCMGAFGATYFALFFSDLPKLIMLPLMLLAGFICGGLWALIPAIPKAFWNVNETISSLLLNYVAYFWMAYLVYGPWKDPKGNNFPLTKPFPDSATIPVFGNTRISYAIFLVVIIAVAMFFLIKYSKWGYEISVSGSSRKAADYAGMSYVKNVLMVMFLSGSISGIAGMAEVSGVLHRLQQTISPGYGYTAILIALLARLNPFSILLVSFLMGGLLVGGFSLQTSGFPSSMVSMFQGSILFFVLAGEVFNNYRLVRKKA</sequence>
<evidence type="ECO:0000256" key="5">
    <source>
        <dbReference type="ARBA" id="ARBA00023136"/>
    </source>
</evidence>
<feature type="transmembrane region" description="Helical" evidence="6">
    <location>
        <begin position="120"/>
        <end position="142"/>
    </location>
</feature>
<feature type="transmembrane region" description="Helical" evidence="6">
    <location>
        <begin position="303"/>
        <end position="320"/>
    </location>
</feature>
<keyword evidence="5 6" id="KW-0472">Membrane</keyword>
<gene>
    <name evidence="7" type="ORF">SBF1_1690004</name>
</gene>
<dbReference type="InterPro" id="IPR001851">
    <property type="entry name" value="ABC_transp_permease"/>
</dbReference>
<comment type="subcellular location">
    <subcellularLocation>
        <location evidence="1">Cell membrane</location>
        <topology evidence="1">Multi-pass membrane protein</topology>
    </subcellularLocation>
</comment>
<dbReference type="CDD" id="cd06580">
    <property type="entry name" value="TM_PBP1_transp_TpRbsC_like"/>
    <property type="match status" value="1"/>
</dbReference>
<feature type="transmembrane region" description="Helical" evidence="6">
    <location>
        <begin position="247"/>
        <end position="268"/>
    </location>
</feature>
<evidence type="ECO:0000313" key="7">
    <source>
        <dbReference type="EMBL" id="SPF36777.1"/>
    </source>
</evidence>
<dbReference type="AlphaFoldDB" id="A0A2U3KB51"/>
<evidence type="ECO:0000313" key="8">
    <source>
        <dbReference type="Proteomes" id="UP000238916"/>
    </source>
</evidence>
<feature type="transmembrane region" description="Helical" evidence="6">
    <location>
        <begin position="332"/>
        <end position="350"/>
    </location>
</feature>
<dbReference type="Proteomes" id="UP000238916">
    <property type="component" value="Unassembled WGS sequence"/>
</dbReference>
<feature type="transmembrane region" description="Helical" evidence="6">
    <location>
        <begin position="20"/>
        <end position="43"/>
    </location>
</feature>
<dbReference type="PANTHER" id="PTHR47089">
    <property type="entry name" value="ABC TRANSPORTER, PERMEASE PROTEIN"/>
    <property type="match status" value="1"/>
</dbReference>
<evidence type="ECO:0000256" key="6">
    <source>
        <dbReference type="SAM" id="Phobius"/>
    </source>
</evidence>
<feature type="transmembrane region" description="Helical" evidence="6">
    <location>
        <begin position="94"/>
        <end position="114"/>
    </location>
</feature>
<dbReference type="Pfam" id="PF02653">
    <property type="entry name" value="BPD_transp_2"/>
    <property type="match status" value="1"/>
</dbReference>
<feature type="transmembrane region" description="Helical" evidence="6">
    <location>
        <begin position="154"/>
        <end position="172"/>
    </location>
</feature>
<reference evidence="8" key="1">
    <citation type="submission" date="2018-02" db="EMBL/GenBank/DDBJ databases">
        <authorList>
            <person name="Hausmann B."/>
        </authorList>
    </citation>
    <scope>NUCLEOTIDE SEQUENCE [LARGE SCALE GENOMIC DNA]</scope>
    <source>
        <strain evidence="8">Peat soil MAG SbF1</strain>
    </source>
</reference>
<keyword evidence="2" id="KW-1003">Cell membrane</keyword>
<dbReference type="PANTHER" id="PTHR47089:SF1">
    <property type="entry name" value="GUANOSINE ABC TRANSPORTER PERMEASE PROTEIN NUPP"/>
    <property type="match status" value="1"/>
</dbReference>
<name>A0A2U3KB51_9FIRM</name>
<evidence type="ECO:0000256" key="1">
    <source>
        <dbReference type="ARBA" id="ARBA00004651"/>
    </source>
</evidence>